<feature type="transmembrane region" description="Helical" evidence="1">
    <location>
        <begin position="161"/>
        <end position="178"/>
    </location>
</feature>
<dbReference type="InterPro" id="IPR014782">
    <property type="entry name" value="Peptidase_M1_dom"/>
</dbReference>
<dbReference type="SUPFAM" id="SSF55486">
    <property type="entry name" value="Metalloproteases ('zincins'), catalytic domain"/>
    <property type="match status" value="1"/>
</dbReference>
<feature type="domain" description="Peptidase M1 membrane alanine aminopeptidase" evidence="2">
    <location>
        <begin position="522"/>
        <end position="729"/>
    </location>
</feature>
<reference evidence="3" key="1">
    <citation type="submission" date="2016-04" db="EMBL/GenBank/DDBJ databases">
        <authorList>
            <person name="Evans L.H."/>
            <person name="Alamgir A."/>
            <person name="Owens N."/>
            <person name="Weber N.D."/>
            <person name="Virtaneva K."/>
            <person name="Barbian K."/>
            <person name="Babar A."/>
            <person name="Rosenke K."/>
        </authorList>
    </citation>
    <scope>NUCLEOTIDE SEQUENCE</scope>
    <source>
        <strain evidence="3">86</strain>
    </source>
</reference>
<evidence type="ECO:0000313" key="3">
    <source>
        <dbReference type="EMBL" id="SBV99048.1"/>
    </source>
</evidence>
<organism evidence="3">
    <name type="scientific">uncultured Eubacteriales bacterium</name>
    <dbReference type="NCBI Taxonomy" id="172733"/>
    <lineage>
        <taxon>Bacteria</taxon>
        <taxon>Bacillati</taxon>
        <taxon>Bacillota</taxon>
        <taxon>Clostridia</taxon>
        <taxon>Eubacteriales</taxon>
        <taxon>environmental samples</taxon>
    </lineage>
</organism>
<feature type="transmembrane region" description="Helical" evidence="1">
    <location>
        <begin position="98"/>
        <end position="120"/>
    </location>
</feature>
<keyword evidence="1" id="KW-1133">Transmembrane helix</keyword>
<name>A0A212JHZ0_9FIRM</name>
<feature type="transmembrane region" description="Helical" evidence="1">
    <location>
        <begin position="48"/>
        <end position="69"/>
    </location>
</feature>
<dbReference type="Gene3D" id="1.10.390.10">
    <property type="entry name" value="Neutral Protease Domain 2"/>
    <property type="match status" value="1"/>
</dbReference>
<keyword evidence="1" id="KW-0472">Membrane</keyword>
<gene>
    <name evidence="3" type="ORF">KL86CLO1_11126</name>
</gene>
<dbReference type="GO" id="GO:0008237">
    <property type="term" value="F:metallopeptidase activity"/>
    <property type="evidence" value="ECO:0007669"/>
    <property type="project" value="InterPro"/>
</dbReference>
<proteinExistence type="predicted"/>
<protein>
    <recommendedName>
        <fullName evidence="2">Peptidase M1 membrane alanine aminopeptidase domain-containing protein</fullName>
    </recommendedName>
</protein>
<dbReference type="Pfam" id="PF01433">
    <property type="entry name" value="Peptidase_M1"/>
    <property type="match status" value="1"/>
</dbReference>
<feature type="transmembrane region" description="Helical" evidence="1">
    <location>
        <begin position="126"/>
        <end position="149"/>
    </location>
</feature>
<sequence length="739" mass="80544">MNALAKCKRETERLLRERTTWLVMALTLAGAVWFSLNGTGRTAADAYLIGPAQNSAFLGALLFSALTLAQFHRDFKNRTDAIILASADPVWRQVRRTLALLCTAALTAALVSLFALPYGMVRTGAYFQWATFLTAWWLIFLWALVFAVLLSSGLYMLTGRVEAAALLMLGLILLSGRLESMYTLNPSYLLYWVQTTAESFSDLITNRFQLDLLLYNRLFCLLASAAVWALGLCSLRRYGRGLAGSFLTNCRRVWLPGLLAAALSLSAVSYAFEPNFDDSRPMDFGGIVSSGTGTTVYYGGEPEVGNPALTLTGKTFALEIDNRGRTLSGTARYTLENAGGEAQTLPVQLNTGLRIESARVNGAESKALRGETGENSVANWTVALPAGTGYAVELTYSGRMGNDNTILQRASNGISEGYVWLPTVGVSPSLDVSESETGTLSGTVTLDEGLEPVFSKGTAEKERSAGGRSLWRFTGEEGAQGTRLFAADYMTRSFEAGGLDIELKYFAKHDGSITDMDAVSVIQAAINYFTEIYGPLIYSERLTMLELPAYVSGGFAGGNMSAMDETSFAAEGYLPAESASPDSGGGIDVLVHEIAHQWWGLAAMPMQDGVSNWSAEGITCYSTYSFMRQYFGEDYARAHFVKGWEESWETYQNAFYIQHPEYLGKLSEADVSSILGSFTNMRLYDLMPLMLLKGEEALGGPEAFQAKLAQLYQSHLGQLVLYEDFLNATGLTEEAMKLA</sequence>
<evidence type="ECO:0000259" key="2">
    <source>
        <dbReference type="Pfam" id="PF01433"/>
    </source>
</evidence>
<feature type="transmembrane region" description="Helical" evidence="1">
    <location>
        <begin position="253"/>
        <end position="272"/>
    </location>
</feature>
<dbReference type="InterPro" id="IPR027268">
    <property type="entry name" value="Peptidase_M4/M1_CTD_sf"/>
</dbReference>
<dbReference type="EMBL" id="FLUN01000001">
    <property type="protein sequence ID" value="SBV99048.1"/>
    <property type="molecule type" value="Genomic_DNA"/>
</dbReference>
<dbReference type="GO" id="GO:0008270">
    <property type="term" value="F:zinc ion binding"/>
    <property type="evidence" value="ECO:0007669"/>
    <property type="project" value="InterPro"/>
</dbReference>
<feature type="transmembrane region" description="Helical" evidence="1">
    <location>
        <begin position="214"/>
        <end position="233"/>
    </location>
</feature>
<dbReference type="AlphaFoldDB" id="A0A212JHZ0"/>
<accession>A0A212JHZ0</accession>
<evidence type="ECO:0000256" key="1">
    <source>
        <dbReference type="SAM" id="Phobius"/>
    </source>
</evidence>
<feature type="transmembrane region" description="Helical" evidence="1">
    <location>
        <begin position="20"/>
        <end position="36"/>
    </location>
</feature>
<keyword evidence="1" id="KW-0812">Transmembrane</keyword>